<dbReference type="UniPathway" id="UPA00031">
    <property type="reaction ID" value="UER00011"/>
</dbReference>
<evidence type="ECO:0000256" key="6">
    <source>
        <dbReference type="HAMAP-Rule" id="MF_00076"/>
    </source>
</evidence>
<dbReference type="PROSITE" id="PS00954">
    <property type="entry name" value="IGP_DEHYDRATASE_1"/>
    <property type="match status" value="1"/>
</dbReference>
<dbReference type="HAMAP" id="MF_00076">
    <property type="entry name" value="HisB"/>
    <property type="match status" value="1"/>
</dbReference>
<dbReference type="FunFam" id="3.30.230.40:FF:000001">
    <property type="entry name" value="Imidazoleglycerol-phosphate dehydratase HisB"/>
    <property type="match status" value="1"/>
</dbReference>
<dbReference type="AlphaFoldDB" id="A0A8J8ML84"/>
<dbReference type="EMBL" id="CP058649">
    <property type="protein sequence ID" value="QUI23303.1"/>
    <property type="molecule type" value="Genomic_DNA"/>
</dbReference>
<keyword evidence="9" id="KW-1185">Reference proteome</keyword>
<protein>
    <recommendedName>
        <fullName evidence="2 6">Imidazoleglycerol-phosphate dehydratase</fullName>
        <shortName evidence="6">IGPD</shortName>
        <ecNumber evidence="6 7">4.2.1.19</ecNumber>
    </recommendedName>
</protein>
<accession>A0A8J8ML84</accession>
<dbReference type="SUPFAM" id="SSF54211">
    <property type="entry name" value="Ribosomal protein S5 domain 2-like"/>
    <property type="match status" value="2"/>
</dbReference>
<dbReference type="KEGG" id="vpy:HZI73_13850"/>
<keyword evidence="6" id="KW-0963">Cytoplasm</keyword>
<dbReference type="InterPro" id="IPR020565">
    <property type="entry name" value="ImidazoleglycerP_deHydtase_CS"/>
</dbReference>
<dbReference type="RefSeq" id="WP_212693983.1">
    <property type="nucleotide sequence ID" value="NZ_CP058649.1"/>
</dbReference>
<dbReference type="Proteomes" id="UP000683246">
    <property type="component" value="Chromosome"/>
</dbReference>
<keyword evidence="5 6" id="KW-0456">Lyase</keyword>
<dbReference type="PROSITE" id="PS00955">
    <property type="entry name" value="IGP_DEHYDRATASE_2"/>
    <property type="match status" value="1"/>
</dbReference>
<evidence type="ECO:0000256" key="4">
    <source>
        <dbReference type="ARBA" id="ARBA00023102"/>
    </source>
</evidence>
<reference evidence="8" key="1">
    <citation type="submission" date="2020-07" db="EMBL/GenBank/DDBJ databases">
        <title>Vallitalea pronyensis genome.</title>
        <authorList>
            <person name="Postec A."/>
        </authorList>
    </citation>
    <scope>NUCLEOTIDE SEQUENCE</scope>
    <source>
        <strain evidence="8">FatNI3</strain>
    </source>
</reference>
<evidence type="ECO:0000256" key="5">
    <source>
        <dbReference type="ARBA" id="ARBA00023239"/>
    </source>
</evidence>
<sequence>MSRESKIRRKTNETDITFGLNIDGCGTYVVDTGIGFFDHMMTHIAKHGLFNLDITCTGDLQVDCHHTIEDIGIVFGQCIKEAVGDKHGIKRYGSAIIPMDETLVLCALDLSGRPYLNYDVTLTTPRLGEMDTEMVEEFFRAVAMHAEMNLHVKLLDGKNNHHIVEGIFKAFGNALDQATMVDERIKGALSTKGML</sequence>
<dbReference type="Pfam" id="PF00475">
    <property type="entry name" value="IGPD"/>
    <property type="match status" value="1"/>
</dbReference>
<comment type="similarity">
    <text evidence="6 7">Belongs to the imidazoleglycerol-phosphate dehydratase family.</text>
</comment>
<dbReference type="PANTHER" id="PTHR23133:SF2">
    <property type="entry name" value="IMIDAZOLEGLYCEROL-PHOSPHATE DEHYDRATASE"/>
    <property type="match status" value="1"/>
</dbReference>
<dbReference type="EC" id="4.2.1.19" evidence="6 7"/>
<comment type="pathway">
    <text evidence="1 6 7">Amino-acid biosynthesis; L-histidine biosynthesis; L-histidine from 5-phospho-alpha-D-ribose 1-diphosphate: step 6/9.</text>
</comment>
<proteinExistence type="inferred from homology"/>
<evidence type="ECO:0000256" key="2">
    <source>
        <dbReference type="ARBA" id="ARBA00016664"/>
    </source>
</evidence>
<comment type="catalytic activity">
    <reaction evidence="6 7">
        <text>D-erythro-1-(imidazol-4-yl)glycerol 3-phosphate = 3-(imidazol-4-yl)-2-oxopropyl phosphate + H2O</text>
        <dbReference type="Rhea" id="RHEA:11040"/>
        <dbReference type="ChEBI" id="CHEBI:15377"/>
        <dbReference type="ChEBI" id="CHEBI:57766"/>
        <dbReference type="ChEBI" id="CHEBI:58278"/>
        <dbReference type="EC" id="4.2.1.19"/>
    </reaction>
</comment>
<organism evidence="8 9">
    <name type="scientific">Vallitalea pronyensis</name>
    <dbReference type="NCBI Taxonomy" id="1348613"/>
    <lineage>
        <taxon>Bacteria</taxon>
        <taxon>Bacillati</taxon>
        <taxon>Bacillota</taxon>
        <taxon>Clostridia</taxon>
        <taxon>Lachnospirales</taxon>
        <taxon>Vallitaleaceae</taxon>
        <taxon>Vallitalea</taxon>
    </lineage>
</organism>
<dbReference type="GO" id="GO:0005737">
    <property type="term" value="C:cytoplasm"/>
    <property type="evidence" value="ECO:0007669"/>
    <property type="project" value="UniProtKB-SubCell"/>
</dbReference>
<dbReference type="InterPro" id="IPR020568">
    <property type="entry name" value="Ribosomal_Su5_D2-typ_SF"/>
</dbReference>
<dbReference type="GO" id="GO:0000105">
    <property type="term" value="P:L-histidine biosynthetic process"/>
    <property type="evidence" value="ECO:0007669"/>
    <property type="project" value="UniProtKB-UniRule"/>
</dbReference>
<dbReference type="NCBIfam" id="NF002114">
    <property type="entry name" value="PRK00951.2-4"/>
    <property type="match status" value="1"/>
</dbReference>
<dbReference type="InterPro" id="IPR000807">
    <property type="entry name" value="ImidazoleglycerolP_deHydtase"/>
</dbReference>
<dbReference type="InterPro" id="IPR038494">
    <property type="entry name" value="IGPD_sf"/>
</dbReference>
<evidence type="ECO:0000256" key="1">
    <source>
        <dbReference type="ARBA" id="ARBA00005047"/>
    </source>
</evidence>
<dbReference type="GO" id="GO:0004424">
    <property type="term" value="F:imidazoleglycerol-phosphate dehydratase activity"/>
    <property type="evidence" value="ECO:0007669"/>
    <property type="project" value="UniProtKB-UniRule"/>
</dbReference>
<dbReference type="NCBIfam" id="NF002111">
    <property type="entry name" value="PRK00951.2-1"/>
    <property type="match status" value="1"/>
</dbReference>
<dbReference type="Gene3D" id="3.30.230.40">
    <property type="entry name" value="Imidazole glycerol phosphate dehydratase, domain 1"/>
    <property type="match status" value="2"/>
</dbReference>
<evidence type="ECO:0000313" key="8">
    <source>
        <dbReference type="EMBL" id="QUI23303.1"/>
    </source>
</evidence>
<dbReference type="CDD" id="cd07914">
    <property type="entry name" value="IGPD"/>
    <property type="match status" value="1"/>
</dbReference>
<dbReference type="FunFam" id="3.30.230.40:FF:000003">
    <property type="entry name" value="Imidazoleglycerol-phosphate dehydratase HisB"/>
    <property type="match status" value="1"/>
</dbReference>
<keyword evidence="4 6" id="KW-0368">Histidine biosynthesis</keyword>
<keyword evidence="3 6" id="KW-0028">Amino-acid biosynthesis</keyword>
<evidence type="ECO:0000313" key="9">
    <source>
        <dbReference type="Proteomes" id="UP000683246"/>
    </source>
</evidence>
<dbReference type="PANTHER" id="PTHR23133">
    <property type="entry name" value="IMIDAZOLEGLYCEROL-PHOSPHATE DEHYDRATASE HIS7"/>
    <property type="match status" value="1"/>
</dbReference>
<gene>
    <name evidence="6 8" type="primary">hisB</name>
    <name evidence="8" type="ORF">HZI73_13850</name>
</gene>
<evidence type="ECO:0000256" key="7">
    <source>
        <dbReference type="RuleBase" id="RU000599"/>
    </source>
</evidence>
<name>A0A8J8ML84_9FIRM</name>
<evidence type="ECO:0000256" key="3">
    <source>
        <dbReference type="ARBA" id="ARBA00022605"/>
    </source>
</evidence>
<comment type="subcellular location">
    <subcellularLocation>
        <location evidence="6 7">Cytoplasm</location>
    </subcellularLocation>
</comment>